<reference evidence="13 14" key="1">
    <citation type="submission" date="2023-11" db="EMBL/GenBank/DDBJ databases">
        <title>Bacillus jintuensis, isolated from a mudflat on the Beibu Gulf coast.</title>
        <authorList>
            <person name="Li M."/>
        </authorList>
    </citation>
    <scope>NUCLEOTIDE SEQUENCE [LARGE SCALE GENOMIC DNA]</scope>
    <source>
        <strain evidence="13 14">31A1R</strain>
        <plasmid evidence="13">unnamed</plasmid>
    </source>
</reference>
<keyword evidence="8 11" id="KW-0414">Isoprene biosynthesis</keyword>
<evidence type="ECO:0000256" key="2">
    <source>
        <dbReference type="ARBA" id="ARBA00022490"/>
    </source>
</evidence>
<keyword evidence="13" id="KW-0614">Plasmid</keyword>
<gene>
    <name evidence="11 13" type="primary">fni</name>
    <name evidence="13" type="ORF">SM124_05460</name>
</gene>
<feature type="binding site" evidence="11">
    <location>
        <position position="152"/>
    </location>
    <ligand>
        <name>substrate</name>
    </ligand>
</feature>
<dbReference type="PANTHER" id="PTHR43665:SF1">
    <property type="entry name" value="ISOPENTENYL-DIPHOSPHATE DELTA-ISOMERASE"/>
    <property type="match status" value="1"/>
</dbReference>
<feature type="binding site" evidence="11">
    <location>
        <position position="93"/>
    </location>
    <ligand>
        <name>FMN</name>
        <dbReference type="ChEBI" id="CHEBI:58210"/>
    </ligand>
</feature>
<accession>A0ABU5IVL0</accession>
<dbReference type="HAMAP" id="MF_00354">
    <property type="entry name" value="Idi_2"/>
    <property type="match status" value="1"/>
</dbReference>
<feature type="binding site" evidence="11">
    <location>
        <position position="214"/>
    </location>
    <ligand>
        <name>FMN</name>
        <dbReference type="ChEBI" id="CHEBI:58210"/>
    </ligand>
</feature>
<feature type="binding site" evidence="11">
    <location>
        <begin position="6"/>
        <end position="7"/>
    </location>
    <ligand>
        <name>substrate</name>
    </ligand>
</feature>
<evidence type="ECO:0000256" key="4">
    <source>
        <dbReference type="ARBA" id="ARBA00022643"/>
    </source>
</evidence>
<dbReference type="SUPFAM" id="SSF51395">
    <property type="entry name" value="FMN-linked oxidoreductases"/>
    <property type="match status" value="1"/>
</dbReference>
<keyword evidence="14" id="KW-1185">Reference proteome</keyword>
<dbReference type="RefSeq" id="WP_322445258.1">
    <property type="nucleotide sequence ID" value="NZ_JAXOFX010000002.1"/>
</dbReference>
<keyword evidence="4 11" id="KW-0288">FMN</keyword>
<comment type="function">
    <text evidence="11">Involved in the biosynthesis of isoprenoids. Catalyzes the 1,3-allylic rearrangement of the homoallylic substrate isopentenyl (IPP) to its allylic isomer, dimethylallyl diphosphate (DMAPP).</text>
</comment>
<evidence type="ECO:0000256" key="1">
    <source>
        <dbReference type="ARBA" id="ARBA00001917"/>
    </source>
</evidence>
<evidence type="ECO:0000313" key="14">
    <source>
        <dbReference type="Proteomes" id="UP001290455"/>
    </source>
</evidence>
<feature type="binding site" evidence="11">
    <location>
        <position position="184"/>
    </location>
    <ligand>
        <name>FMN</name>
        <dbReference type="ChEBI" id="CHEBI:58210"/>
    </ligand>
</feature>
<keyword evidence="9 11" id="KW-0413">Isomerase</keyword>
<dbReference type="GO" id="GO:0004452">
    <property type="term" value="F:isopentenyl-diphosphate delta-isomerase activity"/>
    <property type="evidence" value="ECO:0007669"/>
    <property type="project" value="UniProtKB-EC"/>
</dbReference>
<comment type="catalytic activity">
    <reaction evidence="11">
        <text>isopentenyl diphosphate = dimethylallyl diphosphate</text>
        <dbReference type="Rhea" id="RHEA:23284"/>
        <dbReference type="ChEBI" id="CHEBI:57623"/>
        <dbReference type="ChEBI" id="CHEBI:128769"/>
        <dbReference type="EC" id="5.3.3.2"/>
    </reaction>
</comment>
<dbReference type="NCBIfam" id="TIGR02151">
    <property type="entry name" value="IPP_isom_2"/>
    <property type="match status" value="1"/>
</dbReference>
<comment type="caution">
    <text evidence="13">The sequence shown here is derived from an EMBL/GenBank/DDBJ whole genome shotgun (WGS) entry which is preliminary data.</text>
</comment>
<evidence type="ECO:0000256" key="3">
    <source>
        <dbReference type="ARBA" id="ARBA00022630"/>
    </source>
</evidence>
<keyword evidence="3 11" id="KW-0285">Flavoprotein</keyword>
<comment type="cofactor">
    <cofactor evidence="11">
        <name>Mg(2+)</name>
        <dbReference type="ChEBI" id="CHEBI:18420"/>
    </cofactor>
</comment>
<comment type="subunit">
    <text evidence="10 11">Homooctamer. Dimer of tetramers.</text>
</comment>
<evidence type="ECO:0000256" key="5">
    <source>
        <dbReference type="ARBA" id="ARBA00022723"/>
    </source>
</evidence>
<name>A0ABU5IVL0_9BACI</name>
<sequence length="353" mass="38750">MTRSKRKWDHIEYALSTGQTRMTGFDDITFVHQSLPNIALSDVKLDVKIGELFLSSPIFINAMTGGGGEKTLQINRDLSIAAHETKIAMAVGSQMSALKDPIERDTYRIVRKENPNGIVIGNLGSEATVDQAKAAVDMIEANALQIHLNTVQELTMPEGDRDFTGALKRIETLVEQLNIPIIVKEVGFGMSMETVKQLASVGVSIVDVGGFGGTNFAKIENERRARLLSYFNDWGIPTAVSIIEAKEQHPHLSIIGSGGIQTSLDMVKSLALGSTAVGLAGYFLKILLKDGLTKLIEEINETKTDLTMMMTALGAKNISELHQVPLIISKDTYHWLNERGINTKKFSQRKIQK</sequence>
<evidence type="ECO:0000256" key="7">
    <source>
        <dbReference type="ARBA" id="ARBA00022857"/>
    </source>
</evidence>
<comment type="cofactor">
    <cofactor evidence="1 11">
        <name>FMN</name>
        <dbReference type="ChEBI" id="CHEBI:58210"/>
    </cofactor>
</comment>
<dbReference type="Pfam" id="PF01070">
    <property type="entry name" value="FMN_dh"/>
    <property type="match status" value="1"/>
</dbReference>
<evidence type="ECO:0000313" key="13">
    <source>
        <dbReference type="EMBL" id="MDZ5471187.1"/>
    </source>
</evidence>
<organism evidence="13 14">
    <name type="scientific">Robertmurraya mangrovi</name>
    <dbReference type="NCBI Taxonomy" id="3098077"/>
    <lineage>
        <taxon>Bacteria</taxon>
        <taxon>Bacillati</taxon>
        <taxon>Bacillota</taxon>
        <taxon>Bacilli</taxon>
        <taxon>Bacillales</taxon>
        <taxon>Bacillaceae</taxon>
        <taxon>Robertmurraya</taxon>
    </lineage>
</organism>
<evidence type="ECO:0000256" key="10">
    <source>
        <dbReference type="ARBA" id="ARBA00025810"/>
    </source>
</evidence>
<dbReference type="InterPro" id="IPR011179">
    <property type="entry name" value="IPdP_isomerase"/>
</dbReference>
<feature type="domain" description="FMN-dependent dehydrogenase" evidence="12">
    <location>
        <begin position="166"/>
        <end position="323"/>
    </location>
</feature>
<evidence type="ECO:0000256" key="8">
    <source>
        <dbReference type="ARBA" id="ARBA00023229"/>
    </source>
</evidence>
<dbReference type="PANTHER" id="PTHR43665">
    <property type="entry name" value="ISOPENTENYL-DIPHOSPHATE DELTA-ISOMERASE"/>
    <property type="match status" value="1"/>
</dbReference>
<dbReference type="InterPro" id="IPR000262">
    <property type="entry name" value="FMN-dep_DH"/>
</dbReference>
<keyword evidence="5 11" id="KW-0479">Metal-binding</keyword>
<protein>
    <recommendedName>
        <fullName evidence="11">Isopentenyl-diphosphate delta-isomerase</fullName>
        <shortName evidence="11">IPP isomerase</shortName>
        <ecNumber evidence="11">5.3.3.2</ecNumber>
    </recommendedName>
    <alternativeName>
        <fullName evidence="11">Isopentenyl diphosphate:dimethylallyl diphosphate isomerase</fullName>
    </alternativeName>
    <alternativeName>
        <fullName evidence="11">Isopentenyl pyrophosphate isomerase</fullName>
    </alternativeName>
    <alternativeName>
        <fullName evidence="11">Type 2 isopentenyl diphosphate isomerase</fullName>
        <shortName evidence="11">IDI-2</shortName>
    </alternativeName>
</protein>
<geneLocation type="plasmid" evidence="13">
    <name>unnamed</name>
</geneLocation>
<comment type="subcellular location">
    <subcellularLocation>
        <location evidence="11">Cytoplasm</location>
    </subcellularLocation>
</comment>
<comment type="caution">
    <text evidence="11">Lacks conserved residue(s) required for the propagation of feature annotation.</text>
</comment>
<dbReference type="SMART" id="SM01240">
    <property type="entry name" value="IMPDH"/>
    <property type="match status" value="1"/>
</dbReference>
<feature type="binding site" evidence="11">
    <location>
        <position position="153"/>
    </location>
    <ligand>
        <name>Mg(2+)</name>
        <dbReference type="ChEBI" id="CHEBI:18420"/>
    </ligand>
</feature>
<keyword evidence="2 11" id="KW-0963">Cytoplasm</keyword>
<evidence type="ECO:0000259" key="12">
    <source>
        <dbReference type="Pfam" id="PF01070"/>
    </source>
</evidence>
<dbReference type="EMBL" id="JAXOFX010000002">
    <property type="protein sequence ID" value="MDZ5471187.1"/>
    <property type="molecule type" value="Genomic_DNA"/>
</dbReference>
<feature type="binding site" evidence="11">
    <location>
        <begin position="62"/>
        <end position="64"/>
    </location>
    <ligand>
        <name>FMN</name>
        <dbReference type="ChEBI" id="CHEBI:58210"/>
    </ligand>
</feature>
<feature type="binding site" evidence="11">
    <location>
        <begin position="280"/>
        <end position="281"/>
    </location>
    <ligand>
        <name>FMN</name>
        <dbReference type="ChEBI" id="CHEBI:58210"/>
    </ligand>
</feature>
<comment type="similarity">
    <text evidence="11">Belongs to the IPP isomerase type 2 family.</text>
</comment>
<keyword evidence="6 11" id="KW-0460">Magnesium</keyword>
<evidence type="ECO:0000256" key="11">
    <source>
        <dbReference type="HAMAP-Rule" id="MF_00354"/>
    </source>
</evidence>
<dbReference type="InterPro" id="IPR013785">
    <property type="entry name" value="Aldolase_TIM"/>
</dbReference>
<dbReference type="CDD" id="cd02811">
    <property type="entry name" value="IDI-2_FMN"/>
    <property type="match status" value="1"/>
</dbReference>
<feature type="binding site" evidence="11">
    <location>
        <position position="122"/>
    </location>
    <ligand>
        <name>FMN</name>
        <dbReference type="ChEBI" id="CHEBI:58210"/>
    </ligand>
</feature>
<dbReference type="PIRSF" id="PIRSF003314">
    <property type="entry name" value="IPP_isomerase"/>
    <property type="match status" value="1"/>
</dbReference>
<dbReference type="Proteomes" id="UP001290455">
    <property type="component" value="Unassembled WGS sequence"/>
</dbReference>
<evidence type="ECO:0000256" key="6">
    <source>
        <dbReference type="ARBA" id="ARBA00022842"/>
    </source>
</evidence>
<dbReference type="EC" id="5.3.3.2" evidence="11"/>
<dbReference type="Gene3D" id="3.20.20.70">
    <property type="entry name" value="Aldolase class I"/>
    <property type="match status" value="1"/>
</dbReference>
<proteinExistence type="inferred from homology"/>
<keyword evidence="7 11" id="KW-0521">NADP</keyword>
<comment type="cofactor">
    <cofactor evidence="11">
        <name>NADPH</name>
        <dbReference type="ChEBI" id="CHEBI:57783"/>
    </cofactor>
</comment>
<evidence type="ECO:0000256" key="9">
    <source>
        <dbReference type="ARBA" id="ARBA00023235"/>
    </source>
</evidence>